<evidence type="ECO:0000256" key="5">
    <source>
        <dbReference type="ARBA" id="ARBA00022679"/>
    </source>
</evidence>
<evidence type="ECO:0000259" key="14">
    <source>
        <dbReference type="PROSITE" id="PS50109"/>
    </source>
</evidence>
<dbReference type="EC" id="2.7.13.3" evidence="3"/>
<comment type="caution">
    <text evidence="15">The sequence shown here is derived from an EMBL/GenBank/DDBJ whole genome shotgun (WGS) entry which is preliminary data.</text>
</comment>
<evidence type="ECO:0000256" key="1">
    <source>
        <dbReference type="ARBA" id="ARBA00000085"/>
    </source>
</evidence>
<dbReference type="Pfam" id="PF13675">
    <property type="entry name" value="PilJ"/>
    <property type="match status" value="1"/>
</dbReference>
<comment type="subcellular location">
    <subcellularLocation>
        <location evidence="2">Membrane</location>
        <topology evidence="2">Multi-pass membrane protein</topology>
    </subcellularLocation>
</comment>
<comment type="catalytic activity">
    <reaction evidence="1">
        <text>ATP + protein L-histidine = ADP + protein N-phospho-L-histidine.</text>
        <dbReference type="EC" id="2.7.13.3"/>
    </reaction>
</comment>
<dbReference type="InterPro" id="IPR036890">
    <property type="entry name" value="HATPase_C_sf"/>
</dbReference>
<dbReference type="InterPro" id="IPR011712">
    <property type="entry name" value="Sig_transdc_His_kin_sub3_dim/P"/>
</dbReference>
<keyword evidence="9" id="KW-0067">ATP-binding</keyword>
<dbReference type="GO" id="GO:0000155">
    <property type="term" value="F:phosphorelay sensor kinase activity"/>
    <property type="evidence" value="ECO:0007669"/>
    <property type="project" value="InterPro"/>
</dbReference>
<protein>
    <recommendedName>
        <fullName evidence="3">histidine kinase</fullName>
        <ecNumber evidence="3">2.7.13.3</ecNumber>
    </recommendedName>
</protein>
<keyword evidence="16" id="KW-1185">Reference proteome</keyword>
<reference evidence="15" key="1">
    <citation type="submission" date="2021-03" db="EMBL/GenBank/DDBJ databases">
        <title>Fibrella sp. HMF5335 genome sequencing and assembly.</title>
        <authorList>
            <person name="Kang H."/>
            <person name="Kim H."/>
            <person name="Bae S."/>
            <person name="Joh K."/>
        </authorList>
    </citation>
    <scope>NUCLEOTIDE SEQUENCE</scope>
    <source>
        <strain evidence="15">HMF5335</strain>
    </source>
</reference>
<evidence type="ECO:0000313" key="15">
    <source>
        <dbReference type="EMBL" id="MBO0937611.1"/>
    </source>
</evidence>
<evidence type="ECO:0000256" key="7">
    <source>
        <dbReference type="ARBA" id="ARBA00022741"/>
    </source>
</evidence>
<keyword evidence="8" id="KW-0418">Kinase</keyword>
<dbReference type="AlphaFoldDB" id="A0A939GIY7"/>
<evidence type="ECO:0000313" key="16">
    <source>
        <dbReference type="Proteomes" id="UP000664034"/>
    </source>
</evidence>
<keyword evidence="12" id="KW-0472">Membrane</keyword>
<evidence type="ECO:0000256" key="3">
    <source>
        <dbReference type="ARBA" id="ARBA00012438"/>
    </source>
</evidence>
<gene>
    <name evidence="15" type="ORF">J2I47_13725</name>
</gene>
<dbReference type="CDD" id="cd16917">
    <property type="entry name" value="HATPase_UhpB-NarQ-NarX-like"/>
    <property type="match status" value="1"/>
</dbReference>
<dbReference type="Proteomes" id="UP000664034">
    <property type="component" value="Unassembled WGS sequence"/>
</dbReference>
<dbReference type="SUPFAM" id="SSF55874">
    <property type="entry name" value="ATPase domain of HSP90 chaperone/DNA topoisomerase II/histidine kinase"/>
    <property type="match status" value="1"/>
</dbReference>
<feature type="domain" description="Histidine kinase" evidence="14">
    <location>
        <begin position="279"/>
        <end position="475"/>
    </location>
</feature>
<dbReference type="InterPro" id="IPR050482">
    <property type="entry name" value="Sensor_HK_TwoCompSys"/>
</dbReference>
<evidence type="ECO:0000256" key="2">
    <source>
        <dbReference type="ARBA" id="ARBA00004141"/>
    </source>
</evidence>
<evidence type="ECO:0000256" key="4">
    <source>
        <dbReference type="ARBA" id="ARBA00022553"/>
    </source>
</evidence>
<dbReference type="SMART" id="SM00387">
    <property type="entry name" value="HATPase_c"/>
    <property type="match status" value="1"/>
</dbReference>
<keyword evidence="10" id="KW-1133">Transmembrane helix</keyword>
<keyword evidence="13" id="KW-0175">Coiled coil</keyword>
<evidence type="ECO:0000256" key="13">
    <source>
        <dbReference type="SAM" id="Coils"/>
    </source>
</evidence>
<dbReference type="Gene3D" id="3.30.565.10">
    <property type="entry name" value="Histidine kinase-like ATPase, C-terminal domain"/>
    <property type="match status" value="1"/>
</dbReference>
<dbReference type="InterPro" id="IPR029095">
    <property type="entry name" value="NarX-like_N"/>
</dbReference>
<dbReference type="Gene3D" id="1.20.5.1930">
    <property type="match status" value="1"/>
</dbReference>
<organism evidence="15 16">
    <name type="scientific">Fibrella rubiginis</name>
    <dbReference type="NCBI Taxonomy" id="2817060"/>
    <lineage>
        <taxon>Bacteria</taxon>
        <taxon>Pseudomonadati</taxon>
        <taxon>Bacteroidota</taxon>
        <taxon>Cytophagia</taxon>
        <taxon>Cytophagales</taxon>
        <taxon>Spirosomataceae</taxon>
        <taxon>Fibrella</taxon>
    </lineage>
</organism>
<dbReference type="RefSeq" id="WP_207365153.1">
    <property type="nucleotide sequence ID" value="NZ_JAFMYV010000006.1"/>
</dbReference>
<evidence type="ECO:0000256" key="6">
    <source>
        <dbReference type="ARBA" id="ARBA00022692"/>
    </source>
</evidence>
<name>A0A939GIY7_9BACT</name>
<evidence type="ECO:0000256" key="8">
    <source>
        <dbReference type="ARBA" id="ARBA00022777"/>
    </source>
</evidence>
<dbReference type="Pfam" id="PF02518">
    <property type="entry name" value="HATPase_c"/>
    <property type="match status" value="1"/>
</dbReference>
<evidence type="ECO:0000256" key="12">
    <source>
        <dbReference type="ARBA" id="ARBA00023136"/>
    </source>
</evidence>
<sequence length="489" mass="54662">MLTKRFTFWYQLALTLVACLSLAGCLFVQRQLKAQENDSWLINNAGRQRFQSQLIVKDVLLLTTSTNQANAKAVRDELANVLGRWETSQRNLRVGKLPAGDTRVANSPEISALFAAAQPHMAVISQQTRSLLNQPLPTPASKKAVVAAAVDQILTNEKPYLKTMDRLVEQYELESQQKNGQLSGTEWLLLGLTLLVLAMEAQLLFKPAVRALDQSVRQLNRANGETQLANMALQETNQTLQETQDKLLRESALRHQQQLNEQIVRMAALMQGQEDERKRLSYDLHDGIGQMLTGQKLLVEHLRSVHLLPEKEQNTYASLKELILKTIQEVRNVSNNLMPPVLSDFGLEPALRQLVEQQSRQTGLAMQVHANQADMRLDKAIEIGVYRIAQEAINNAIKHAQANEIDIDLRLSDSRLLLAVSDNGQGLTNAATKGILNGHGLHNMRERARLLNGVFRLASEPNEGTRVTVTIPLNMVEAPTLETMKKEVV</sequence>
<keyword evidence="4" id="KW-0597">Phosphoprotein</keyword>
<feature type="coiled-coil region" evidence="13">
    <location>
        <begin position="230"/>
        <end position="276"/>
    </location>
</feature>
<dbReference type="InterPro" id="IPR003594">
    <property type="entry name" value="HATPase_dom"/>
</dbReference>
<dbReference type="PROSITE" id="PS51257">
    <property type="entry name" value="PROKAR_LIPOPROTEIN"/>
    <property type="match status" value="1"/>
</dbReference>
<dbReference type="EMBL" id="JAFMYV010000006">
    <property type="protein sequence ID" value="MBO0937611.1"/>
    <property type="molecule type" value="Genomic_DNA"/>
</dbReference>
<evidence type="ECO:0000256" key="11">
    <source>
        <dbReference type="ARBA" id="ARBA00023012"/>
    </source>
</evidence>
<keyword evidence="5" id="KW-0808">Transferase</keyword>
<keyword evidence="6" id="KW-0812">Transmembrane</keyword>
<keyword evidence="7" id="KW-0547">Nucleotide-binding</keyword>
<proteinExistence type="predicted"/>
<dbReference type="InterPro" id="IPR005467">
    <property type="entry name" value="His_kinase_dom"/>
</dbReference>
<dbReference type="GO" id="GO:0016020">
    <property type="term" value="C:membrane"/>
    <property type="evidence" value="ECO:0007669"/>
    <property type="project" value="UniProtKB-SubCell"/>
</dbReference>
<dbReference type="GO" id="GO:0005524">
    <property type="term" value="F:ATP binding"/>
    <property type="evidence" value="ECO:0007669"/>
    <property type="project" value="UniProtKB-KW"/>
</dbReference>
<dbReference type="PANTHER" id="PTHR24421">
    <property type="entry name" value="NITRATE/NITRITE SENSOR PROTEIN NARX-RELATED"/>
    <property type="match status" value="1"/>
</dbReference>
<accession>A0A939GIY7</accession>
<keyword evidence="11" id="KW-0902">Two-component regulatory system</keyword>
<dbReference type="PROSITE" id="PS50109">
    <property type="entry name" value="HIS_KIN"/>
    <property type="match status" value="1"/>
</dbReference>
<dbReference type="GO" id="GO:0046983">
    <property type="term" value="F:protein dimerization activity"/>
    <property type="evidence" value="ECO:0007669"/>
    <property type="project" value="InterPro"/>
</dbReference>
<dbReference type="PANTHER" id="PTHR24421:SF10">
    <property type="entry name" value="NITRATE_NITRITE SENSOR PROTEIN NARQ"/>
    <property type="match status" value="1"/>
</dbReference>
<evidence type="ECO:0000256" key="10">
    <source>
        <dbReference type="ARBA" id="ARBA00022989"/>
    </source>
</evidence>
<dbReference type="Pfam" id="PF07730">
    <property type="entry name" value="HisKA_3"/>
    <property type="match status" value="1"/>
</dbReference>
<evidence type="ECO:0000256" key="9">
    <source>
        <dbReference type="ARBA" id="ARBA00022840"/>
    </source>
</evidence>